<accession>A0A914DNC8</accession>
<feature type="domain" description="Phlebovirus glycoprotein G2 C-terminal" evidence="1">
    <location>
        <begin position="59"/>
        <end position="149"/>
    </location>
</feature>
<dbReference type="WBParaSite" id="ACRNAN_scaffold30667.g32232.t1">
    <property type="protein sequence ID" value="ACRNAN_scaffold30667.g32232.t1"/>
    <property type="gene ID" value="ACRNAN_scaffold30667.g32232"/>
</dbReference>
<dbReference type="Gene3D" id="2.60.40.3770">
    <property type="match status" value="1"/>
</dbReference>
<organism evidence="2 3">
    <name type="scientific">Acrobeloides nanus</name>
    <dbReference type="NCBI Taxonomy" id="290746"/>
    <lineage>
        <taxon>Eukaryota</taxon>
        <taxon>Metazoa</taxon>
        <taxon>Ecdysozoa</taxon>
        <taxon>Nematoda</taxon>
        <taxon>Chromadorea</taxon>
        <taxon>Rhabditida</taxon>
        <taxon>Tylenchina</taxon>
        <taxon>Cephalobomorpha</taxon>
        <taxon>Cephaloboidea</taxon>
        <taxon>Cephalobidae</taxon>
        <taxon>Acrobeloides</taxon>
    </lineage>
</organism>
<proteinExistence type="predicted"/>
<dbReference type="InterPro" id="IPR043603">
    <property type="entry name" value="Phlebo_G2_C"/>
</dbReference>
<dbReference type="Proteomes" id="UP000887540">
    <property type="component" value="Unplaced"/>
</dbReference>
<evidence type="ECO:0000313" key="3">
    <source>
        <dbReference type="WBParaSite" id="ACRNAN_scaffold30667.g32232.t1"/>
    </source>
</evidence>
<evidence type="ECO:0000259" key="1">
    <source>
        <dbReference type="Pfam" id="PF19019"/>
    </source>
</evidence>
<name>A0A914DNC8_9BILA</name>
<dbReference type="AlphaFoldDB" id="A0A914DNC8"/>
<keyword evidence="2" id="KW-1185">Reference proteome</keyword>
<sequence>MTLETFFADPETSLPIQHEGLLLQQHERRLEAIFGISSSIQLQLTMQGLHATTKIDSNTCEISDVKATGCYQCLTGAKVHLTCKTNFGEALANVQCSNSNISFVTPCNSSGKTSTITVNFDKAILNEACSVQCPGGSTSLKLEGTLAFVEAPLYANYSS</sequence>
<evidence type="ECO:0000313" key="2">
    <source>
        <dbReference type="Proteomes" id="UP000887540"/>
    </source>
</evidence>
<dbReference type="Pfam" id="PF19019">
    <property type="entry name" value="Phlebo_G2_C"/>
    <property type="match status" value="1"/>
</dbReference>
<protein>
    <submittedName>
        <fullName evidence="3">Phlebovirus glycoprotein G2 C-terminal domain-containing protein</fullName>
    </submittedName>
</protein>
<reference evidence="3" key="1">
    <citation type="submission" date="2022-11" db="UniProtKB">
        <authorList>
            <consortium name="WormBaseParasite"/>
        </authorList>
    </citation>
    <scope>IDENTIFICATION</scope>
</reference>